<feature type="transmembrane region" description="Helical" evidence="9">
    <location>
        <begin position="62"/>
        <end position="79"/>
    </location>
</feature>
<proteinExistence type="inferred from homology"/>
<organism evidence="13 14">
    <name type="scientific">Bittarella massiliensis</name>
    <name type="common">ex Durand et al. 2017</name>
    <dbReference type="NCBI Taxonomy" id="1720313"/>
    <lineage>
        <taxon>Bacteria</taxon>
        <taxon>Bacillati</taxon>
        <taxon>Bacillota</taxon>
        <taxon>Clostridia</taxon>
        <taxon>Eubacteriales</taxon>
        <taxon>Oscillospiraceae</taxon>
        <taxon>Bittarella (ex Durand et al. 2017)</taxon>
    </lineage>
</organism>
<comment type="caution">
    <text evidence="9">Lacks conserved residue(s) required for the propagation of feature annotation.</text>
</comment>
<evidence type="ECO:0000313" key="13">
    <source>
        <dbReference type="EMBL" id="MCQ4948995.1"/>
    </source>
</evidence>
<dbReference type="Pfam" id="PF01252">
    <property type="entry name" value="Peptidase_A8"/>
    <property type="match status" value="1"/>
</dbReference>
<protein>
    <recommendedName>
        <fullName evidence="9">Lipoprotein signal peptidase</fullName>
        <ecNumber evidence="9">3.4.23.36</ecNumber>
    </recommendedName>
    <alternativeName>
        <fullName evidence="9">Prolipoprotein signal peptidase</fullName>
    </alternativeName>
    <alternativeName>
        <fullName evidence="9">Signal peptidase II</fullName>
        <shortName evidence="9">SPase II</shortName>
    </alternativeName>
</protein>
<dbReference type="Proteomes" id="UP001205063">
    <property type="component" value="Unassembled WGS sequence"/>
</dbReference>
<feature type="compositionally biased region" description="Low complexity" evidence="12">
    <location>
        <begin position="283"/>
        <end position="302"/>
    </location>
</feature>
<evidence type="ECO:0000256" key="1">
    <source>
        <dbReference type="ARBA" id="ARBA00006139"/>
    </source>
</evidence>
<gene>
    <name evidence="9 13" type="primary">lspA</name>
    <name evidence="13" type="ORF">NE646_04865</name>
</gene>
<keyword evidence="8 9" id="KW-0472">Membrane</keyword>
<feature type="compositionally biased region" description="Low complexity" evidence="12">
    <location>
        <begin position="214"/>
        <end position="244"/>
    </location>
</feature>
<comment type="pathway">
    <text evidence="9">Protein modification; lipoprotein biosynthesis (signal peptide cleavage).</text>
</comment>
<reference evidence="13" key="1">
    <citation type="submission" date="2022-06" db="EMBL/GenBank/DDBJ databases">
        <title>Isolation of gut microbiota from human fecal samples.</title>
        <authorList>
            <person name="Pamer E.G."/>
            <person name="Barat B."/>
            <person name="Waligurski E."/>
            <person name="Medina S."/>
            <person name="Paddock L."/>
            <person name="Mostad J."/>
        </authorList>
    </citation>
    <scope>NUCLEOTIDE SEQUENCE</scope>
    <source>
        <strain evidence="13">DFI.7.96</strain>
    </source>
</reference>
<dbReference type="EC" id="3.4.23.36" evidence="9"/>
<dbReference type="NCBIfam" id="TIGR00077">
    <property type="entry name" value="lspA"/>
    <property type="match status" value="1"/>
</dbReference>
<dbReference type="PANTHER" id="PTHR33695">
    <property type="entry name" value="LIPOPROTEIN SIGNAL PEPTIDASE"/>
    <property type="match status" value="1"/>
</dbReference>
<dbReference type="PANTHER" id="PTHR33695:SF1">
    <property type="entry name" value="LIPOPROTEIN SIGNAL PEPTIDASE"/>
    <property type="match status" value="1"/>
</dbReference>
<evidence type="ECO:0000256" key="8">
    <source>
        <dbReference type="ARBA" id="ARBA00023136"/>
    </source>
</evidence>
<keyword evidence="4 9" id="KW-0812">Transmembrane</keyword>
<evidence type="ECO:0000256" key="9">
    <source>
        <dbReference type="HAMAP-Rule" id="MF_00161"/>
    </source>
</evidence>
<dbReference type="InterPro" id="IPR001872">
    <property type="entry name" value="Peptidase_A8"/>
</dbReference>
<evidence type="ECO:0000256" key="12">
    <source>
        <dbReference type="SAM" id="MobiDB-lite"/>
    </source>
</evidence>
<evidence type="ECO:0000256" key="4">
    <source>
        <dbReference type="ARBA" id="ARBA00022692"/>
    </source>
</evidence>
<dbReference type="PRINTS" id="PR00781">
    <property type="entry name" value="LIPOSIGPTASE"/>
</dbReference>
<name>A0AAW5KFG3_9FIRM</name>
<feature type="active site" evidence="9">
    <location>
        <position position="114"/>
    </location>
</feature>
<feature type="compositionally biased region" description="Basic and acidic residues" evidence="12">
    <location>
        <begin position="320"/>
        <end position="338"/>
    </location>
</feature>
<keyword evidence="3 9" id="KW-0645">Protease</keyword>
<feature type="transmembrane region" description="Helical" evidence="9">
    <location>
        <begin position="86"/>
        <end position="104"/>
    </location>
</feature>
<evidence type="ECO:0000256" key="5">
    <source>
        <dbReference type="ARBA" id="ARBA00022750"/>
    </source>
</evidence>
<comment type="function">
    <text evidence="9 10">This protein specifically catalyzes the removal of signal peptides from prolipoproteins.</text>
</comment>
<accession>A0AAW5KFG3</accession>
<dbReference type="GO" id="GO:0005886">
    <property type="term" value="C:plasma membrane"/>
    <property type="evidence" value="ECO:0007669"/>
    <property type="project" value="UniProtKB-SubCell"/>
</dbReference>
<evidence type="ECO:0000256" key="7">
    <source>
        <dbReference type="ARBA" id="ARBA00022989"/>
    </source>
</evidence>
<dbReference type="AlphaFoldDB" id="A0AAW5KFG3"/>
<keyword evidence="2 9" id="KW-1003">Cell membrane</keyword>
<dbReference type="EMBL" id="JANGAB010000002">
    <property type="protein sequence ID" value="MCQ4948995.1"/>
    <property type="molecule type" value="Genomic_DNA"/>
</dbReference>
<dbReference type="GO" id="GO:0006508">
    <property type="term" value="P:proteolysis"/>
    <property type="evidence" value="ECO:0007669"/>
    <property type="project" value="UniProtKB-KW"/>
</dbReference>
<feature type="region of interest" description="Disordered" evidence="12">
    <location>
        <begin position="197"/>
        <end position="338"/>
    </location>
</feature>
<dbReference type="RefSeq" id="WP_256135721.1">
    <property type="nucleotide sequence ID" value="NZ_JANGAB010000002.1"/>
</dbReference>
<dbReference type="PROSITE" id="PS00855">
    <property type="entry name" value="SPASE_II"/>
    <property type="match status" value="1"/>
</dbReference>
<keyword evidence="7 9" id="KW-1133">Transmembrane helix</keyword>
<comment type="catalytic activity">
    <reaction evidence="9 10">
        <text>Release of signal peptides from bacterial membrane prolipoproteins. Hydrolyzes -Xaa-Yaa-Zaa-|-(S,diacylglyceryl)Cys-, in which Xaa is hydrophobic (preferably Leu), and Yaa (Ala or Ser) and Zaa (Gly or Ala) have small, neutral side chains.</text>
        <dbReference type="EC" id="3.4.23.36"/>
    </reaction>
</comment>
<feature type="active site" evidence="9">
    <location>
        <position position="130"/>
    </location>
</feature>
<sequence length="338" mass="34999">MGMLTILATCLALVAADQLLKMAAVIFLQQSGPIEVIPNVLGLTYVENRGAAFGMMEGSTTLLIAVTTVILVFGCFVLTKNILQNRVLNGCVLVVMAGGLGNLIDRIFRGCVIDYLQFQFIDFPVFNFADCLVVCGIVVMVVDILFFDKTFFPQKKEKKAAAVTEVPAQEVATAPVRPAEPIDADAELVFPLAVEAQGEGEPTASAEEADLTAEEPTPAAEEGGLSSEESAAGEGIADAEVAEATAEEGDVRTEETAVEEDIPQPEGAVSEEGAAAPQEKESASGAEKPAGAEGETAAPTGADQGPSASPAGAPQEEAAPSDKGETGDGETPPKEERV</sequence>
<evidence type="ECO:0000256" key="2">
    <source>
        <dbReference type="ARBA" id="ARBA00022475"/>
    </source>
</evidence>
<evidence type="ECO:0000256" key="3">
    <source>
        <dbReference type="ARBA" id="ARBA00022670"/>
    </source>
</evidence>
<evidence type="ECO:0000313" key="14">
    <source>
        <dbReference type="Proteomes" id="UP001205063"/>
    </source>
</evidence>
<evidence type="ECO:0000256" key="11">
    <source>
        <dbReference type="RuleBase" id="RU004181"/>
    </source>
</evidence>
<evidence type="ECO:0000256" key="10">
    <source>
        <dbReference type="RuleBase" id="RU000594"/>
    </source>
</evidence>
<keyword evidence="6 9" id="KW-0378">Hydrolase</keyword>
<comment type="subcellular location">
    <subcellularLocation>
        <location evidence="9">Cell membrane</location>
        <topology evidence="9">Multi-pass membrane protein</topology>
    </subcellularLocation>
</comment>
<comment type="caution">
    <text evidence="13">The sequence shown here is derived from an EMBL/GenBank/DDBJ whole genome shotgun (WGS) entry which is preliminary data.</text>
</comment>
<dbReference type="HAMAP" id="MF_00161">
    <property type="entry name" value="LspA"/>
    <property type="match status" value="1"/>
</dbReference>
<keyword evidence="5 9" id="KW-0064">Aspartyl protease</keyword>
<dbReference type="GO" id="GO:0004190">
    <property type="term" value="F:aspartic-type endopeptidase activity"/>
    <property type="evidence" value="ECO:0007669"/>
    <property type="project" value="UniProtKB-UniRule"/>
</dbReference>
<evidence type="ECO:0000256" key="6">
    <source>
        <dbReference type="ARBA" id="ARBA00022801"/>
    </source>
</evidence>
<comment type="similarity">
    <text evidence="1 9 11">Belongs to the peptidase A8 family.</text>
</comment>
<feature type="transmembrane region" description="Helical" evidence="9">
    <location>
        <begin position="124"/>
        <end position="147"/>
    </location>
</feature>